<keyword evidence="1" id="KW-0472">Membrane</keyword>
<name>A0A7V9Z8S7_9BACL</name>
<gene>
    <name evidence="2" type="ORF">HNR31_002963</name>
</gene>
<organism evidence="2 3">
    <name type="scientific">Thermaerobacillus caldiproteolyticus</name>
    <dbReference type="NCBI Taxonomy" id="247480"/>
    <lineage>
        <taxon>Bacteria</taxon>
        <taxon>Bacillati</taxon>
        <taxon>Bacillota</taxon>
        <taxon>Bacilli</taxon>
        <taxon>Bacillales</taxon>
        <taxon>Anoxybacillaceae</taxon>
        <taxon>Thermaerobacillus</taxon>
    </lineage>
</organism>
<proteinExistence type="predicted"/>
<accession>A0A7V9Z8S7</accession>
<evidence type="ECO:0000313" key="3">
    <source>
        <dbReference type="Proteomes" id="UP000523087"/>
    </source>
</evidence>
<sequence>MTMYYLGLFLWSHLIAGTIATIIDYLFYKEEIPEAIEEFNHEYNFGFKLTVPIYIVVHILGGWYTLFSVLKSIFNYYFEPDDDDE</sequence>
<dbReference type="EMBL" id="JACDUT010000010">
    <property type="protein sequence ID" value="MBA2876168.1"/>
    <property type="molecule type" value="Genomic_DNA"/>
</dbReference>
<keyword evidence="1" id="KW-1133">Transmembrane helix</keyword>
<dbReference type="RefSeq" id="WP_181556909.1">
    <property type="nucleotide sequence ID" value="NZ_JACDUT010000010.1"/>
</dbReference>
<feature type="transmembrane region" description="Helical" evidence="1">
    <location>
        <begin position="49"/>
        <end position="70"/>
    </location>
</feature>
<dbReference type="AlphaFoldDB" id="A0A7V9Z8S7"/>
<evidence type="ECO:0000313" key="2">
    <source>
        <dbReference type="EMBL" id="MBA2876168.1"/>
    </source>
</evidence>
<dbReference type="Proteomes" id="UP000523087">
    <property type="component" value="Unassembled WGS sequence"/>
</dbReference>
<feature type="transmembrane region" description="Helical" evidence="1">
    <location>
        <begin position="6"/>
        <end position="28"/>
    </location>
</feature>
<reference evidence="2 3" key="1">
    <citation type="submission" date="2020-07" db="EMBL/GenBank/DDBJ databases">
        <title>Genomic Encyclopedia of Type Strains, Phase IV (KMG-IV): sequencing the most valuable type-strain genomes for metagenomic binning, comparative biology and taxonomic classification.</title>
        <authorList>
            <person name="Goeker M."/>
        </authorList>
    </citation>
    <scope>NUCLEOTIDE SEQUENCE [LARGE SCALE GENOMIC DNA]</scope>
    <source>
        <strain evidence="2 3">DSM 15730</strain>
    </source>
</reference>
<keyword evidence="3" id="KW-1185">Reference proteome</keyword>
<evidence type="ECO:0000256" key="1">
    <source>
        <dbReference type="SAM" id="Phobius"/>
    </source>
</evidence>
<protein>
    <submittedName>
        <fullName evidence="2">Multisubunit Na+/H+ antiporter MnhB subunit</fullName>
    </submittedName>
</protein>
<comment type="caution">
    <text evidence="2">The sequence shown here is derived from an EMBL/GenBank/DDBJ whole genome shotgun (WGS) entry which is preliminary data.</text>
</comment>
<keyword evidence="1" id="KW-0812">Transmembrane</keyword>